<organism evidence="9 10">
    <name type="scientific">Leucosporidium creatinivorum</name>
    <dbReference type="NCBI Taxonomy" id="106004"/>
    <lineage>
        <taxon>Eukaryota</taxon>
        <taxon>Fungi</taxon>
        <taxon>Dikarya</taxon>
        <taxon>Basidiomycota</taxon>
        <taxon>Pucciniomycotina</taxon>
        <taxon>Microbotryomycetes</taxon>
        <taxon>Leucosporidiales</taxon>
        <taxon>Leucosporidium</taxon>
    </lineage>
</organism>
<comment type="caution">
    <text evidence="9">The sequence shown here is derived from an EMBL/GenBank/DDBJ whole genome shotgun (WGS) entry which is preliminary data.</text>
</comment>
<evidence type="ECO:0000313" key="10">
    <source>
        <dbReference type="Proteomes" id="UP000193467"/>
    </source>
</evidence>
<dbReference type="GO" id="GO:0031145">
    <property type="term" value="P:anaphase-promoting complex-dependent catabolic process"/>
    <property type="evidence" value="ECO:0007669"/>
    <property type="project" value="TreeGrafter"/>
</dbReference>
<dbReference type="GO" id="GO:0051301">
    <property type="term" value="P:cell division"/>
    <property type="evidence" value="ECO:0007669"/>
    <property type="project" value="UniProtKB-KW"/>
</dbReference>
<dbReference type="OrthoDB" id="10006270at2759"/>
<proteinExistence type="predicted"/>
<reference evidence="9 10" key="1">
    <citation type="submission" date="2016-07" db="EMBL/GenBank/DDBJ databases">
        <title>Pervasive Adenine N6-methylation of Active Genes in Fungi.</title>
        <authorList>
            <consortium name="DOE Joint Genome Institute"/>
            <person name="Mondo S.J."/>
            <person name="Dannebaum R.O."/>
            <person name="Kuo R.C."/>
            <person name="Labutti K."/>
            <person name="Haridas S."/>
            <person name="Kuo A."/>
            <person name="Salamov A."/>
            <person name="Ahrendt S.R."/>
            <person name="Lipzen A."/>
            <person name="Sullivan W."/>
            <person name="Andreopoulos W.B."/>
            <person name="Clum A."/>
            <person name="Lindquist E."/>
            <person name="Daum C."/>
            <person name="Ramamoorthy G.K."/>
            <person name="Gryganskyi A."/>
            <person name="Culley D."/>
            <person name="Magnuson J.K."/>
            <person name="James T.Y."/>
            <person name="O'Malley M.A."/>
            <person name="Stajich J.E."/>
            <person name="Spatafora J.W."/>
            <person name="Visel A."/>
            <person name="Grigoriev I.V."/>
        </authorList>
    </citation>
    <scope>NUCLEOTIDE SEQUENCE [LARGE SCALE GENOMIC DNA]</scope>
    <source>
        <strain evidence="9 10">62-1032</strain>
    </source>
</reference>
<keyword evidence="4" id="KW-0833">Ubl conjugation pathway</keyword>
<feature type="repeat" description="TPR" evidence="7">
    <location>
        <begin position="590"/>
        <end position="623"/>
    </location>
</feature>
<dbReference type="FunCoup" id="A0A1Y2ENT2">
    <property type="interactions" value="783"/>
</dbReference>
<feature type="compositionally biased region" description="Polar residues" evidence="8">
    <location>
        <begin position="16"/>
        <end position="27"/>
    </location>
</feature>
<protein>
    <submittedName>
        <fullName evidence="9">Uncharacterized protein</fullName>
    </submittedName>
</protein>
<keyword evidence="2" id="KW-0677">Repeat</keyword>
<feature type="compositionally biased region" description="Low complexity" evidence="8">
    <location>
        <begin position="1"/>
        <end position="10"/>
    </location>
</feature>
<dbReference type="GO" id="GO:0005737">
    <property type="term" value="C:cytoplasm"/>
    <property type="evidence" value="ECO:0007669"/>
    <property type="project" value="TreeGrafter"/>
</dbReference>
<dbReference type="InterPro" id="IPR011990">
    <property type="entry name" value="TPR-like_helical_dom_sf"/>
</dbReference>
<sequence length="722" mass="80123">MSRPRPSFTTSPPPHASTSRGDPTTRGTARKRRPPVEDYSSANLSTEQIEGLRRQSNLSTLSLSPRRPGTALSGSTATTRPRRTPGFHQGDESSYIIDGEDEGEASFTLVDRMRNWRNDAMTQHLYGTAEFWGSKVFGLTGNADDAFWLAQTHFLTHQYGQAERILTTLRPPHHSNPSTSATPAGRLTDTSLACRYLAAQCQVRLGKWEEALEMVGRRSTLGTDSSGEDRGDGGIRLTASTAHLRGLIHLHLGAADLAKEAFIEALSRDVKCFESFQVLVGSEMMSSAEEWEFIQGLPYLAQTGEDADFVRMMYTVRLKKIAHPNEMAVARQRLTDDYRLGEDPDVMFGLADELYSSMRFAECYKLTSKILAVHSSHRPTLPIHLACMHHLPHLRSRLFLLAHELVESDPDDAISWYGVGLWYFSGRRWEESRRFFGKSVLIDSRFGPAWLAFAHSYAFEGEHDQAITAYSTALRHSQGSHLPLLFIGMQQLGLMNLTLAEEYLNTAKSICNEDPLATNELGVVAVHAGRFDDAILLFKETLRLAQGVQGSPAAWATTHLNLGHAHRKLKQLPEAHACFRRVIQLDPRSSAAYSALGLIEHQMEQYQESIARYHEALSISPGDPVTCDLLKLVLDDVATHISSRKLPFPGLPPSALANIDESVAALDREIMAGVEPRIERLLEGMEEEDEGGEGEGQTMEGETMEGESQSMDVSASMDMTIE</sequence>
<evidence type="ECO:0000256" key="4">
    <source>
        <dbReference type="ARBA" id="ARBA00022786"/>
    </source>
</evidence>
<dbReference type="PANTHER" id="PTHR12558:SF9">
    <property type="entry name" value="CELL DIVISION CYCLE PROTEIN 16 HOMOLOG"/>
    <property type="match status" value="1"/>
</dbReference>
<keyword evidence="1" id="KW-0132">Cell division</keyword>
<dbReference type="PROSITE" id="PS50005">
    <property type="entry name" value="TPR"/>
    <property type="match status" value="2"/>
</dbReference>
<evidence type="ECO:0000256" key="1">
    <source>
        <dbReference type="ARBA" id="ARBA00022618"/>
    </source>
</evidence>
<evidence type="ECO:0000256" key="7">
    <source>
        <dbReference type="PROSITE-ProRule" id="PRU00339"/>
    </source>
</evidence>
<evidence type="ECO:0000256" key="5">
    <source>
        <dbReference type="ARBA" id="ARBA00022803"/>
    </source>
</evidence>
<dbReference type="GO" id="GO:0045842">
    <property type="term" value="P:positive regulation of mitotic metaphase/anaphase transition"/>
    <property type="evidence" value="ECO:0007669"/>
    <property type="project" value="TreeGrafter"/>
</dbReference>
<dbReference type="Pfam" id="PF12895">
    <property type="entry name" value="ANAPC3"/>
    <property type="match status" value="1"/>
</dbReference>
<feature type="repeat" description="TPR" evidence="7">
    <location>
        <begin position="556"/>
        <end position="589"/>
    </location>
</feature>
<feature type="region of interest" description="Disordered" evidence="8">
    <location>
        <begin position="1"/>
        <end position="99"/>
    </location>
</feature>
<name>A0A1Y2ENT2_9BASI</name>
<keyword evidence="10" id="KW-1185">Reference proteome</keyword>
<dbReference type="AlphaFoldDB" id="A0A1Y2ENT2"/>
<dbReference type="EMBL" id="MCGR01000047">
    <property type="protein sequence ID" value="ORY73241.1"/>
    <property type="molecule type" value="Genomic_DNA"/>
</dbReference>
<dbReference type="GO" id="GO:0005680">
    <property type="term" value="C:anaphase-promoting complex"/>
    <property type="evidence" value="ECO:0007669"/>
    <property type="project" value="TreeGrafter"/>
</dbReference>
<dbReference type="InterPro" id="IPR019734">
    <property type="entry name" value="TPR_rpt"/>
</dbReference>
<evidence type="ECO:0000256" key="6">
    <source>
        <dbReference type="ARBA" id="ARBA00023306"/>
    </source>
</evidence>
<dbReference type="Proteomes" id="UP000193467">
    <property type="component" value="Unassembled WGS sequence"/>
</dbReference>
<keyword evidence="5 7" id="KW-0802">TPR repeat</keyword>
<keyword evidence="3" id="KW-0498">Mitosis</keyword>
<evidence type="ECO:0000256" key="2">
    <source>
        <dbReference type="ARBA" id="ARBA00022737"/>
    </source>
</evidence>
<dbReference type="Pfam" id="PF13424">
    <property type="entry name" value="TPR_12"/>
    <property type="match status" value="1"/>
</dbReference>
<dbReference type="SUPFAM" id="SSF48452">
    <property type="entry name" value="TPR-like"/>
    <property type="match status" value="2"/>
</dbReference>
<dbReference type="InParanoid" id="A0A1Y2ENT2"/>
<feature type="compositionally biased region" description="Acidic residues" evidence="8">
    <location>
        <begin position="684"/>
        <end position="693"/>
    </location>
</feature>
<feature type="compositionally biased region" description="Polar residues" evidence="8">
    <location>
        <begin position="40"/>
        <end position="63"/>
    </location>
</feature>
<accession>A0A1Y2ENT2</accession>
<evidence type="ECO:0000256" key="8">
    <source>
        <dbReference type="SAM" id="MobiDB-lite"/>
    </source>
</evidence>
<dbReference type="SMART" id="SM00028">
    <property type="entry name" value="TPR"/>
    <property type="match status" value="9"/>
</dbReference>
<dbReference type="GO" id="GO:0016567">
    <property type="term" value="P:protein ubiquitination"/>
    <property type="evidence" value="ECO:0007669"/>
    <property type="project" value="TreeGrafter"/>
</dbReference>
<dbReference type="STRING" id="106004.A0A1Y2ENT2"/>
<keyword evidence="6" id="KW-0131">Cell cycle</keyword>
<gene>
    <name evidence="9" type="ORF">BCR35DRAFT_281720</name>
</gene>
<feature type="region of interest" description="Disordered" evidence="8">
    <location>
        <begin position="684"/>
        <end position="722"/>
    </location>
</feature>
<evidence type="ECO:0000313" key="9">
    <source>
        <dbReference type="EMBL" id="ORY73241.1"/>
    </source>
</evidence>
<dbReference type="PANTHER" id="PTHR12558">
    <property type="entry name" value="CELL DIVISION CYCLE 16,23,27"/>
    <property type="match status" value="1"/>
</dbReference>
<evidence type="ECO:0000256" key="3">
    <source>
        <dbReference type="ARBA" id="ARBA00022776"/>
    </source>
</evidence>
<dbReference type="Gene3D" id="1.25.40.10">
    <property type="entry name" value="Tetratricopeptide repeat domain"/>
    <property type="match status" value="1"/>
</dbReference>